<accession>A0A2J7RDQ9</accession>
<evidence type="ECO:0000256" key="4">
    <source>
        <dbReference type="ARBA" id="ARBA00023242"/>
    </source>
</evidence>
<dbReference type="InterPro" id="IPR019136">
    <property type="entry name" value="TF_IIIC_su-5_HTH"/>
</dbReference>
<evidence type="ECO:0000313" key="9">
    <source>
        <dbReference type="Proteomes" id="UP000235965"/>
    </source>
</evidence>
<dbReference type="GO" id="GO:0001002">
    <property type="term" value="F:RNA polymerase III type 1 promoter sequence-specific DNA binding"/>
    <property type="evidence" value="ECO:0007669"/>
    <property type="project" value="TreeGrafter"/>
</dbReference>
<dbReference type="PANTHER" id="PTHR13230:SF5">
    <property type="entry name" value="GENERAL TRANSCRIPTION FACTOR 3C POLYPEPTIDE 5"/>
    <property type="match status" value="1"/>
</dbReference>
<dbReference type="STRING" id="105785.A0A2J7RDQ9"/>
<feature type="domain" description="Transcription factor IIIC subunit Tfc1/Sfc1 triple barrel" evidence="7">
    <location>
        <begin position="17"/>
        <end position="140"/>
    </location>
</feature>
<evidence type="ECO:0000259" key="7">
    <source>
        <dbReference type="Pfam" id="PF17682"/>
    </source>
</evidence>
<protein>
    <recommendedName>
        <fullName evidence="10">General transcription factor 3C polypeptide 5</fullName>
    </recommendedName>
</protein>
<dbReference type="Proteomes" id="UP000235965">
    <property type="component" value="Unassembled WGS sequence"/>
</dbReference>
<name>A0A2J7RDQ9_9NEOP</name>
<evidence type="ECO:0000313" key="8">
    <source>
        <dbReference type="EMBL" id="PNF38958.1"/>
    </source>
</evidence>
<dbReference type="EMBL" id="NEVH01005285">
    <property type="protein sequence ID" value="PNF38958.1"/>
    <property type="molecule type" value="Genomic_DNA"/>
</dbReference>
<dbReference type="Pfam" id="PF17682">
    <property type="entry name" value="Tau95_N"/>
    <property type="match status" value="1"/>
</dbReference>
<dbReference type="AlphaFoldDB" id="A0A2J7RDQ9"/>
<reference evidence="8 9" key="1">
    <citation type="submission" date="2017-12" db="EMBL/GenBank/DDBJ databases">
        <title>Hemimetabolous genomes reveal molecular basis of termite eusociality.</title>
        <authorList>
            <person name="Harrison M.C."/>
            <person name="Jongepier E."/>
            <person name="Robertson H.M."/>
            <person name="Arning N."/>
            <person name="Bitard-Feildel T."/>
            <person name="Chao H."/>
            <person name="Childers C.P."/>
            <person name="Dinh H."/>
            <person name="Doddapaneni H."/>
            <person name="Dugan S."/>
            <person name="Gowin J."/>
            <person name="Greiner C."/>
            <person name="Han Y."/>
            <person name="Hu H."/>
            <person name="Hughes D.S.T."/>
            <person name="Huylmans A.-K."/>
            <person name="Kemena C."/>
            <person name="Kremer L.P.M."/>
            <person name="Lee S.L."/>
            <person name="Lopez-Ezquerra A."/>
            <person name="Mallet L."/>
            <person name="Monroy-Kuhn J.M."/>
            <person name="Moser A."/>
            <person name="Murali S.C."/>
            <person name="Muzny D.M."/>
            <person name="Otani S."/>
            <person name="Piulachs M.-D."/>
            <person name="Poelchau M."/>
            <person name="Qu J."/>
            <person name="Schaub F."/>
            <person name="Wada-Katsumata A."/>
            <person name="Worley K.C."/>
            <person name="Xie Q."/>
            <person name="Ylla G."/>
            <person name="Poulsen M."/>
            <person name="Gibbs R.A."/>
            <person name="Schal C."/>
            <person name="Richards S."/>
            <person name="Belles X."/>
            <person name="Korb J."/>
            <person name="Bornberg-Bauer E."/>
        </authorList>
    </citation>
    <scope>NUCLEOTIDE SEQUENCE [LARGE SCALE GENOMIC DNA]</scope>
    <source>
        <tissue evidence="8">Whole body</tissue>
    </source>
</reference>
<dbReference type="InterPro" id="IPR041499">
    <property type="entry name" value="Tfc1/Sfc1_N"/>
</dbReference>
<dbReference type="InterPro" id="IPR042536">
    <property type="entry name" value="TFIIIC_tauA_Sfc1"/>
</dbReference>
<keyword evidence="4" id="KW-0539">Nucleus</keyword>
<keyword evidence="3" id="KW-0804">Transcription</keyword>
<dbReference type="Gene3D" id="3.30.200.160">
    <property type="entry name" value="TFIIIC, subcomplex tauA, subunit Sfc1, barrel domain"/>
    <property type="match status" value="1"/>
</dbReference>
<keyword evidence="2" id="KW-0238">DNA-binding</keyword>
<keyword evidence="9" id="KW-1185">Reference proteome</keyword>
<comment type="subcellular location">
    <subcellularLocation>
        <location evidence="1">Nucleus</location>
    </subcellularLocation>
</comment>
<evidence type="ECO:0000256" key="1">
    <source>
        <dbReference type="ARBA" id="ARBA00004123"/>
    </source>
</evidence>
<proteinExistence type="predicted"/>
<dbReference type="Pfam" id="PF09734">
    <property type="entry name" value="Tau95"/>
    <property type="match status" value="1"/>
</dbReference>
<sequence>MENGDECNVHNFDRQLVLVEYPGVVENEDRAIRTLGGLQNISTTYSLKNRRLELRFRPDDAFSKPACGDRHKTLSLLLKVKVRRQKKKNGQLLGESSAEDSDSSSSTFSAGSSLRTTCSIAVVGRIETAYRFRNLCDFQYVTMNPQFGSHGPAVCEYSNLVPIGLPKASWLTGEAPYFLPPAAFSRMDTMQQYLYRKEPGDDTTSPPNIIGRTRRRRSGHAIFVTFDIAEIPKKPRTIAMKLLRLKFLDGIHLETVRKFFEERPIWSKNALMYLTKYTRGQLKYLLPAVGYYFVTGPWRVMWIRFGYDPRLDAAALKYQTLDFRLRTAGMITA</sequence>
<dbReference type="InParanoid" id="A0A2J7RDQ9"/>
<evidence type="ECO:0000256" key="5">
    <source>
        <dbReference type="SAM" id="MobiDB-lite"/>
    </source>
</evidence>
<dbReference type="GO" id="GO:0006384">
    <property type="term" value="P:transcription initiation at RNA polymerase III promoter"/>
    <property type="evidence" value="ECO:0007669"/>
    <property type="project" value="InterPro"/>
</dbReference>
<comment type="caution">
    <text evidence="8">The sequence shown here is derived from an EMBL/GenBank/DDBJ whole genome shotgun (WGS) entry which is preliminary data.</text>
</comment>
<dbReference type="GO" id="GO:0000127">
    <property type="term" value="C:transcription factor TFIIIC complex"/>
    <property type="evidence" value="ECO:0007669"/>
    <property type="project" value="InterPro"/>
</dbReference>
<dbReference type="GO" id="GO:0001003">
    <property type="term" value="F:RNA polymerase III type 2 promoter sequence-specific DNA binding"/>
    <property type="evidence" value="ECO:0007669"/>
    <property type="project" value="TreeGrafter"/>
</dbReference>
<dbReference type="OrthoDB" id="5598268at2759"/>
<evidence type="ECO:0000256" key="2">
    <source>
        <dbReference type="ARBA" id="ARBA00023125"/>
    </source>
</evidence>
<dbReference type="InterPro" id="IPR040454">
    <property type="entry name" value="TF_IIIC_Tfc1/Sfc1"/>
</dbReference>
<feature type="domain" description="Transcription factor IIIC subunit 5 HTH" evidence="6">
    <location>
        <begin position="178"/>
        <end position="324"/>
    </location>
</feature>
<dbReference type="PANTHER" id="PTHR13230">
    <property type="entry name" value="GENERAL TRANSCRIPTION FACTOR IIIC, POLYPEPTIDE 5"/>
    <property type="match status" value="1"/>
</dbReference>
<evidence type="ECO:0008006" key="10">
    <source>
        <dbReference type="Google" id="ProtNLM"/>
    </source>
</evidence>
<organism evidence="8 9">
    <name type="scientific">Cryptotermes secundus</name>
    <dbReference type="NCBI Taxonomy" id="105785"/>
    <lineage>
        <taxon>Eukaryota</taxon>
        <taxon>Metazoa</taxon>
        <taxon>Ecdysozoa</taxon>
        <taxon>Arthropoda</taxon>
        <taxon>Hexapoda</taxon>
        <taxon>Insecta</taxon>
        <taxon>Pterygota</taxon>
        <taxon>Neoptera</taxon>
        <taxon>Polyneoptera</taxon>
        <taxon>Dictyoptera</taxon>
        <taxon>Blattodea</taxon>
        <taxon>Blattoidea</taxon>
        <taxon>Termitoidae</taxon>
        <taxon>Kalotermitidae</taxon>
        <taxon>Cryptotermitinae</taxon>
        <taxon>Cryptotermes</taxon>
    </lineage>
</organism>
<dbReference type="FunCoup" id="A0A2J7RDQ9">
    <property type="interactions" value="588"/>
</dbReference>
<dbReference type="GO" id="GO:0005634">
    <property type="term" value="C:nucleus"/>
    <property type="evidence" value="ECO:0007669"/>
    <property type="project" value="UniProtKB-SubCell"/>
</dbReference>
<feature type="region of interest" description="Disordered" evidence="5">
    <location>
        <begin position="88"/>
        <end position="111"/>
    </location>
</feature>
<evidence type="ECO:0000259" key="6">
    <source>
        <dbReference type="Pfam" id="PF09734"/>
    </source>
</evidence>
<dbReference type="FunFam" id="3.30.200.160:FF:000002">
    <property type="entry name" value="Transcription factor IIIC, subunit 5"/>
    <property type="match status" value="1"/>
</dbReference>
<gene>
    <name evidence="8" type="ORF">B7P43_G06613</name>
</gene>
<evidence type="ECO:0000256" key="3">
    <source>
        <dbReference type="ARBA" id="ARBA00023163"/>
    </source>
</evidence>